<keyword evidence="4" id="KW-0732">Signal</keyword>
<dbReference type="InterPro" id="IPR020821">
    <property type="entry name" value="ENPP1-3/EXOG-like_nuc-like"/>
</dbReference>
<evidence type="ECO:0000256" key="1">
    <source>
        <dbReference type="ARBA" id="ARBA00022801"/>
    </source>
</evidence>
<reference evidence="6 7" key="1">
    <citation type="submission" date="2024-02" db="EMBL/GenBank/DDBJ databases">
        <authorList>
            <person name="Daric V."/>
            <person name="Darras S."/>
        </authorList>
    </citation>
    <scope>NUCLEOTIDE SEQUENCE [LARGE SCALE GENOMIC DNA]</scope>
</reference>
<evidence type="ECO:0000313" key="7">
    <source>
        <dbReference type="Proteomes" id="UP001642483"/>
    </source>
</evidence>
<feature type="domain" description="SMB" evidence="5">
    <location>
        <begin position="73"/>
        <end position="109"/>
    </location>
</feature>
<dbReference type="SUPFAM" id="SSF53649">
    <property type="entry name" value="Alkaline phosphatase-like"/>
    <property type="match status" value="1"/>
</dbReference>
<dbReference type="Pfam" id="PF01663">
    <property type="entry name" value="Phosphodiest"/>
    <property type="match status" value="1"/>
</dbReference>
<protein>
    <recommendedName>
        <fullName evidence="5">SMB domain-containing protein</fullName>
    </recommendedName>
</protein>
<dbReference type="SUPFAM" id="SSF54060">
    <property type="entry name" value="His-Me finger endonucleases"/>
    <property type="match status" value="1"/>
</dbReference>
<proteinExistence type="predicted"/>
<dbReference type="SUPFAM" id="SSF90188">
    <property type="entry name" value="Somatomedin B domain"/>
    <property type="match status" value="4"/>
</dbReference>
<evidence type="ECO:0000256" key="3">
    <source>
        <dbReference type="ARBA" id="ARBA00023180"/>
    </source>
</evidence>
<name>A0ABP0GZS1_CLALP</name>
<feature type="domain" description="SMB" evidence="5">
    <location>
        <begin position="110"/>
        <end position="154"/>
    </location>
</feature>
<feature type="chain" id="PRO_5047477853" description="SMB domain-containing protein" evidence="4">
    <location>
        <begin position="22"/>
        <end position="987"/>
    </location>
</feature>
<dbReference type="Pfam" id="PF01033">
    <property type="entry name" value="Somatomedin_B"/>
    <property type="match status" value="3"/>
</dbReference>
<dbReference type="SMART" id="SM00201">
    <property type="entry name" value="SO"/>
    <property type="match status" value="4"/>
</dbReference>
<feature type="signal peptide" evidence="4">
    <location>
        <begin position="1"/>
        <end position="21"/>
    </location>
</feature>
<feature type="domain" description="SMB" evidence="5">
    <location>
        <begin position="157"/>
        <end position="193"/>
    </location>
</feature>
<dbReference type="InterPro" id="IPR002591">
    <property type="entry name" value="Phosphodiest/P_Trfase"/>
</dbReference>
<keyword evidence="7" id="KW-1185">Reference proteome</keyword>
<dbReference type="InterPro" id="IPR036024">
    <property type="entry name" value="Somatomedin_B-like_dom_sf"/>
</dbReference>
<dbReference type="PANTHER" id="PTHR10151">
    <property type="entry name" value="ECTONUCLEOTIDE PYROPHOSPHATASE/PHOSPHODIESTERASE"/>
    <property type="match status" value="1"/>
</dbReference>
<keyword evidence="2" id="KW-1015">Disulfide bond</keyword>
<keyword evidence="1" id="KW-0378">Hydrolase</keyword>
<dbReference type="PANTHER" id="PTHR10151:SF114">
    <property type="entry name" value="ECTONUCLEOTIDE PYROPHOSPHATASE_PHOSPHODIESTERASE C27A7.3"/>
    <property type="match status" value="1"/>
</dbReference>
<dbReference type="PROSITE" id="PS50958">
    <property type="entry name" value="SMB_2"/>
    <property type="match status" value="4"/>
</dbReference>
<feature type="domain" description="SMB" evidence="5">
    <location>
        <begin position="30"/>
        <end position="72"/>
    </location>
</feature>
<gene>
    <name evidence="6" type="ORF">CVLEPA_LOCUS30499</name>
</gene>
<dbReference type="CDD" id="cd16018">
    <property type="entry name" value="Enpp"/>
    <property type="match status" value="1"/>
</dbReference>
<dbReference type="InterPro" id="IPR044925">
    <property type="entry name" value="His-Me_finger_sf"/>
</dbReference>
<evidence type="ECO:0000256" key="4">
    <source>
        <dbReference type="SAM" id="SignalP"/>
    </source>
</evidence>
<keyword evidence="3" id="KW-0325">Glycoprotein</keyword>
<dbReference type="Proteomes" id="UP001642483">
    <property type="component" value="Unassembled WGS sequence"/>
</dbReference>
<dbReference type="InterPro" id="IPR044929">
    <property type="entry name" value="DNA/RNA_non-sp_Endonuclease_sf"/>
</dbReference>
<evidence type="ECO:0000256" key="2">
    <source>
        <dbReference type="ARBA" id="ARBA00023157"/>
    </source>
</evidence>
<sequence>MVSMDKIFFICVLVVSHDCSGTIVLERTTSSLSCEGRCNENYNSANTCQCNDRCREYENCCDDFIPICANLDSCARRCAEPYNSSLPCQCNTDCQKYGNCCGDFVRECNPTTSCKGRCEESSKPSTANCYCDYDCVGFGNCCDDYGNVCDAGKQYLCKGECNVTRSLCNCTSTCEKDSSCCSDYEETCLGKISWKDEECATSEQMQCPPEYEQPPVILFSLDGFKAEYIYRNLTPNIWKIASCGVHAPYMRSVYPTKTFPNHYTIATGLYPESHGIIDNTIWDHDLQAEFRLGNDESFNPAWWAGEPIWVTTSNQGKISACYFWPGSDVNITRYPDYYYKYDGSVPNEERMYQALEWLDLPADKRPSFITLYMDNVDHAGHDYGPTDEVNPDLQIADDMIGILMNGLRLRGLENCVNLVILADHGMSQIDCKRKSSLEDYGVNMDVVYSRTGSFGRVGKSKDPSLWSQFDAEDTHNQLKCTHEQSHWQSFLKYQYLPKRYHYAYNDRIEPVLLTMDDEWLVEGRKGSYTSCNGGTHGFDNEYKSMHALFVAHGPGFKRSYNTTEPFENIEVYNLLADLIDVSPAPNNGTTGSLYHILSQAKPIPALPVVPVPNQCLYPESNVANDQLGCELCQNLNEGLANQRLNLDENSISVSHELNMPLGRPQVSAAGKANMVDNLEYCLLTQTDYVMAYDYIKKMPFYASYTLEYKSRDLVAPESCSRPDIRVLKTAMTSCSEYSSAVQAAYLVAPELSNGDAVYDATLTTNQVPMFQSAAKIWNYMTRVIADWSNSYGGINVVSGPAFDYDFDGFADTAANLQAHGAFLNNNITSTPIPTHYFMVVTRCKFIGTPFAECLSTPDNLDVLSFIIPNYKVEPCHTESQSLSEWIPGTLLEHVARIRDVELLTGISFLSSWTHSGSASQEDRVTAVRVKLRLPQFTSPWLQDFLAGVNMEVTTNANDLTTSGSSRTNVDIFFMSLASLLCASMLKM</sequence>
<dbReference type="InterPro" id="IPR017850">
    <property type="entry name" value="Alkaline_phosphatase_core_sf"/>
</dbReference>
<organism evidence="6 7">
    <name type="scientific">Clavelina lepadiformis</name>
    <name type="common">Light-bulb sea squirt</name>
    <name type="synonym">Ascidia lepadiformis</name>
    <dbReference type="NCBI Taxonomy" id="159417"/>
    <lineage>
        <taxon>Eukaryota</taxon>
        <taxon>Metazoa</taxon>
        <taxon>Chordata</taxon>
        <taxon>Tunicata</taxon>
        <taxon>Ascidiacea</taxon>
        <taxon>Aplousobranchia</taxon>
        <taxon>Clavelinidae</taxon>
        <taxon>Clavelina</taxon>
    </lineage>
</organism>
<evidence type="ECO:0000259" key="5">
    <source>
        <dbReference type="PROSITE" id="PS50958"/>
    </source>
</evidence>
<dbReference type="PROSITE" id="PS00524">
    <property type="entry name" value="SMB_1"/>
    <property type="match status" value="3"/>
</dbReference>
<accession>A0ABP0GZS1</accession>
<dbReference type="EMBL" id="CAWYQH010000163">
    <property type="protein sequence ID" value="CAK8697237.1"/>
    <property type="molecule type" value="Genomic_DNA"/>
</dbReference>
<dbReference type="Gene3D" id="3.40.570.10">
    <property type="entry name" value="Extracellular Endonuclease, subunit A"/>
    <property type="match status" value="1"/>
</dbReference>
<dbReference type="Gene3D" id="3.40.720.10">
    <property type="entry name" value="Alkaline Phosphatase, subunit A"/>
    <property type="match status" value="1"/>
</dbReference>
<dbReference type="Gene3D" id="4.10.410.20">
    <property type="match status" value="3"/>
</dbReference>
<comment type="caution">
    <text evidence="6">The sequence shown here is derived from an EMBL/GenBank/DDBJ whole genome shotgun (WGS) entry which is preliminary data.</text>
</comment>
<dbReference type="InterPro" id="IPR001212">
    <property type="entry name" value="Somatomedin_B_dom"/>
</dbReference>
<evidence type="ECO:0000313" key="6">
    <source>
        <dbReference type="EMBL" id="CAK8697237.1"/>
    </source>
</evidence>
<dbReference type="SMART" id="SM00477">
    <property type="entry name" value="NUC"/>
    <property type="match status" value="1"/>
</dbReference>